<dbReference type="RefSeq" id="WP_110373706.1">
    <property type="nucleotide sequence ID" value="NZ_JAHBRY010000002.1"/>
</dbReference>
<evidence type="ECO:0000313" key="3">
    <source>
        <dbReference type="EMBL" id="PXW63580.1"/>
    </source>
</evidence>
<dbReference type="InterPro" id="IPR006059">
    <property type="entry name" value="SBP"/>
</dbReference>
<evidence type="ECO:0000313" key="4">
    <source>
        <dbReference type="Proteomes" id="UP000248021"/>
    </source>
</evidence>
<dbReference type="AlphaFoldDB" id="A0A2V3UEU8"/>
<evidence type="ECO:0000256" key="2">
    <source>
        <dbReference type="ARBA" id="ARBA00022764"/>
    </source>
</evidence>
<dbReference type="InterPro" id="IPR006311">
    <property type="entry name" value="TAT_signal"/>
</dbReference>
<sequence>MTAIDKSGARSAISRRAMLAGAAGAGLSSLLPGRSSAQAATKVTQFIWTGAQEPVPRRIAAEYVKAHPGVTIDIIAGTNGATYPKLAASRDIDPKAPLLNLGFFNLDASERGRLVDMWLPIDPATVPNVAHILPQFRQKGDLGAFFCMDAGGLVYNTKYFGQSVPDSWDALFDPALKGKIALFDGFWPGNGLVVIAKLHGGSEDNIEPAIALYEKAARAGQFHSMVTSNAQMQQLLVSGEVVLAPHFRGVALPWAKAGAPIGYAMPREGQVAFPEGFQLVNGTSETQLPVCRDLINISLSPENVLDYCLTADVIPLMDNVKLPDSVAADPTIQPKAIASAIQLDYAKIAANGPKWADMWNKRVKANM</sequence>
<gene>
    <name evidence="3" type="ORF">C7450_102498</name>
</gene>
<dbReference type="Gene3D" id="3.40.190.10">
    <property type="entry name" value="Periplasmic binding protein-like II"/>
    <property type="match status" value="2"/>
</dbReference>
<reference evidence="3 4" key="1">
    <citation type="submission" date="2018-05" db="EMBL/GenBank/DDBJ databases">
        <title>Genomic Encyclopedia of Type Strains, Phase IV (KMG-IV): sequencing the most valuable type-strain genomes for metagenomic binning, comparative biology and taxonomic classification.</title>
        <authorList>
            <person name="Goeker M."/>
        </authorList>
    </citation>
    <scope>NUCLEOTIDE SEQUENCE [LARGE SCALE GENOMIC DNA]</scope>
    <source>
        <strain evidence="3 4">DSM 6462</strain>
    </source>
</reference>
<dbReference type="Proteomes" id="UP000248021">
    <property type="component" value="Unassembled WGS sequence"/>
</dbReference>
<dbReference type="PROSITE" id="PS51318">
    <property type="entry name" value="TAT"/>
    <property type="match status" value="1"/>
</dbReference>
<dbReference type="PANTHER" id="PTHR30006">
    <property type="entry name" value="THIAMINE-BINDING PERIPLASMIC PROTEIN-RELATED"/>
    <property type="match status" value="1"/>
</dbReference>
<organism evidence="3 4">
    <name type="scientific">Chelatococcus asaccharovorans</name>
    <dbReference type="NCBI Taxonomy" id="28210"/>
    <lineage>
        <taxon>Bacteria</taxon>
        <taxon>Pseudomonadati</taxon>
        <taxon>Pseudomonadota</taxon>
        <taxon>Alphaproteobacteria</taxon>
        <taxon>Hyphomicrobiales</taxon>
        <taxon>Chelatococcaceae</taxon>
        <taxon>Chelatococcus</taxon>
    </lineage>
</organism>
<dbReference type="EMBL" id="QJJK01000002">
    <property type="protein sequence ID" value="PXW63580.1"/>
    <property type="molecule type" value="Genomic_DNA"/>
</dbReference>
<keyword evidence="2" id="KW-0574">Periplasm</keyword>
<name>A0A2V3UEU8_9HYPH</name>
<comment type="caution">
    <text evidence="3">The sequence shown here is derived from an EMBL/GenBank/DDBJ whole genome shotgun (WGS) entry which is preliminary data.</text>
</comment>
<accession>A0A2V3UEU8</accession>
<protein>
    <submittedName>
        <fullName evidence="3">Putative spermidine/putrescine transport system substrate-binding protein</fullName>
    </submittedName>
</protein>
<evidence type="ECO:0000256" key="1">
    <source>
        <dbReference type="ARBA" id="ARBA00022729"/>
    </source>
</evidence>
<proteinExistence type="predicted"/>
<dbReference type="Pfam" id="PF13416">
    <property type="entry name" value="SBP_bac_8"/>
    <property type="match status" value="1"/>
</dbReference>
<dbReference type="PANTHER" id="PTHR30006:SF2">
    <property type="entry name" value="ABC TRANSPORTER SUBSTRATE-BINDING PROTEIN"/>
    <property type="match status" value="1"/>
</dbReference>
<dbReference type="OrthoDB" id="9766989at2"/>
<keyword evidence="1" id="KW-0732">Signal</keyword>
<dbReference type="SUPFAM" id="SSF53850">
    <property type="entry name" value="Periplasmic binding protein-like II"/>
    <property type="match status" value="1"/>
</dbReference>
<keyword evidence="4" id="KW-1185">Reference proteome</keyword>